<evidence type="ECO:0000313" key="5">
    <source>
        <dbReference type="EMBL" id="ABN66711.1"/>
    </source>
</evidence>
<keyword evidence="4" id="KW-0949">S-adenosyl-L-methionine</keyword>
<keyword evidence="1 5" id="KW-0489">Methyltransferase</keyword>
<dbReference type="Proteomes" id="UP000002258">
    <property type="component" value="Chromosome 5"/>
</dbReference>
<dbReference type="InterPro" id="IPR010233">
    <property type="entry name" value="UbiG_MeTrfase"/>
</dbReference>
<dbReference type="Gene3D" id="3.40.50.150">
    <property type="entry name" value="Vaccinia Virus protein VP39"/>
    <property type="match status" value="1"/>
</dbReference>
<dbReference type="EC" id="2.1.1.114" evidence="5"/>
<dbReference type="InterPro" id="IPR029063">
    <property type="entry name" value="SAM-dependent_MTases_sf"/>
</dbReference>
<dbReference type="HOGENOM" id="CLU_042432_3_0_1"/>
<dbReference type="FunCoup" id="A3LV45">
    <property type="interactions" value="345"/>
</dbReference>
<reference evidence="5 6" key="1">
    <citation type="journal article" date="2007" name="Nat. Biotechnol.">
        <title>Genome sequence of the lignocellulose-bioconverting and xylose-fermenting yeast Pichia stipitis.</title>
        <authorList>
            <person name="Jeffries T.W."/>
            <person name="Grigoriev I.V."/>
            <person name="Grimwood J."/>
            <person name="Laplaza J.M."/>
            <person name="Aerts A."/>
            <person name="Salamov A."/>
            <person name="Schmutz J."/>
            <person name="Lindquist E."/>
            <person name="Dehal P."/>
            <person name="Shapiro H."/>
            <person name="Jin Y.S."/>
            <person name="Passoth V."/>
            <person name="Richardson P.M."/>
        </authorList>
    </citation>
    <scope>NUCLEOTIDE SEQUENCE [LARGE SCALE GENOMIC DNA]</scope>
    <source>
        <strain evidence="6">ATCC 58785 / CBS 6054 / NBRC 10063 / NRRL Y-11545</strain>
    </source>
</reference>
<evidence type="ECO:0000256" key="1">
    <source>
        <dbReference type="ARBA" id="ARBA00022603"/>
    </source>
</evidence>
<dbReference type="InParanoid" id="A3LV45"/>
<dbReference type="GO" id="GO:0032259">
    <property type="term" value="P:methylation"/>
    <property type="evidence" value="ECO:0007669"/>
    <property type="project" value="UniProtKB-KW"/>
</dbReference>
<dbReference type="PANTHER" id="PTHR43464:SF19">
    <property type="entry name" value="UBIQUINONE BIOSYNTHESIS O-METHYLTRANSFERASE, MITOCHONDRIAL"/>
    <property type="match status" value="1"/>
</dbReference>
<evidence type="ECO:0000256" key="2">
    <source>
        <dbReference type="ARBA" id="ARBA00022679"/>
    </source>
</evidence>
<dbReference type="OrthoDB" id="3265906at2759"/>
<dbReference type="CDD" id="cd02440">
    <property type="entry name" value="AdoMet_MTases"/>
    <property type="match status" value="1"/>
</dbReference>
<sequence>MAHFNALASSWWDVNGPQRILHKMNLLRMDFIYQTVRNHLRLNPPETAVEDEIYIPPYGVDLLPDAIKKNIVAEQEQRRDEILENAKLTVLDVGCGGGILSESMARLHFIDSVKGIDLSEDVLQAAKLHRAKDPMFVNGKLSYQLRAIEDLPTTEKYDIITMFEMLEHVEYPSKVLLAALERVEVGGWVFISTINRDFISWFTTIFMGEHVLGIVPVGTHTLDKYINQTEIREWFESDPQRKEAFSVVDAKGCVYLPAYGWKFTSTPDVGNYFMAIRRMK</sequence>
<dbReference type="GO" id="GO:0061542">
    <property type="term" value="F:3-demethylubiquinol 3-O-methyltransferase activity"/>
    <property type="evidence" value="ECO:0007669"/>
    <property type="project" value="EnsemblFungi"/>
</dbReference>
<evidence type="ECO:0000313" key="6">
    <source>
        <dbReference type="Proteomes" id="UP000002258"/>
    </source>
</evidence>
<dbReference type="AlphaFoldDB" id="A3LV45"/>
<dbReference type="OMA" id="LASRWWD"/>
<accession>A3LV45</accession>
<dbReference type="NCBIfam" id="TIGR01983">
    <property type="entry name" value="UbiG"/>
    <property type="match status" value="1"/>
</dbReference>
<dbReference type="PANTHER" id="PTHR43464">
    <property type="entry name" value="METHYLTRANSFERASE"/>
    <property type="match status" value="1"/>
</dbReference>
<keyword evidence="6" id="KW-1185">Reference proteome</keyword>
<keyword evidence="2 5" id="KW-0808">Transferase</keyword>
<dbReference type="eggNOG" id="KOG1270">
    <property type="taxonomic scope" value="Eukaryota"/>
</dbReference>
<gene>
    <name evidence="5" type="primary">COQ3</name>
    <name evidence="5" type="ORF">PICST_31991</name>
</gene>
<dbReference type="RefSeq" id="XP_001384740.1">
    <property type="nucleotide sequence ID" value="XM_001384703.1"/>
</dbReference>
<dbReference type="SUPFAM" id="SSF53335">
    <property type="entry name" value="S-adenosyl-L-methionine-dependent methyltransferases"/>
    <property type="match status" value="1"/>
</dbReference>
<protein>
    <submittedName>
        <fullName evidence="5">3,4-dihydroxy-5-hexaprenylbenzoate methyltransferase</fullName>
        <ecNumber evidence="5">2.1.1.114</ecNumber>
    </submittedName>
</protein>
<name>A3LV45_PICST</name>
<dbReference type="GeneID" id="4839685"/>
<dbReference type="STRING" id="322104.A3LV45"/>
<dbReference type="EMBL" id="CP000499">
    <property type="protein sequence ID" value="ABN66711.1"/>
    <property type="molecule type" value="Genomic_DNA"/>
</dbReference>
<organism evidence="5 6">
    <name type="scientific">Scheffersomyces stipitis (strain ATCC 58785 / CBS 6054 / NBRC 10063 / NRRL Y-11545)</name>
    <name type="common">Yeast</name>
    <name type="synonym">Pichia stipitis</name>
    <dbReference type="NCBI Taxonomy" id="322104"/>
    <lineage>
        <taxon>Eukaryota</taxon>
        <taxon>Fungi</taxon>
        <taxon>Dikarya</taxon>
        <taxon>Ascomycota</taxon>
        <taxon>Saccharomycotina</taxon>
        <taxon>Pichiomycetes</taxon>
        <taxon>Debaryomycetaceae</taxon>
        <taxon>Scheffersomyces</taxon>
    </lineage>
</organism>
<dbReference type="KEGG" id="pic:PICST_31991"/>
<evidence type="ECO:0000256" key="4">
    <source>
        <dbReference type="ARBA" id="ARBA00022691"/>
    </source>
</evidence>
<dbReference type="Pfam" id="PF13489">
    <property type="entry name" value="Methyltransf_23"/>
    <property type="match status" value="1"/>
</dbReference>
<proteinExistence type="predicted"/>
<evidence type="ECO:0000256" key="3">
    <source>
        <dbReference type="ARBA" id="ARBA00022688"/>
    </source>
</evidence>
<dbReference type="GO" id="GO:0031314">
    <property type="term" value="C:extrinsic component of mitochondrial inner membrane"/>
    <property type="evidence" value="ECO:0007669"/>
    <property type="project" value="EnsemblFungi"/>
</dbReference>
<keyword evidence="3" id="KW-0831">Ubiquinone biosynthesis</keyword>
<dbReference type="GO" id="GO:0010420">
    <property type="term" value="F:polyprenyldihydroxybenzoate methyltransferase activity"/>
    <property type="evidence" value="ECO:0007669"/>
    <property type="project" value="UniProtKB-EC"/>
</dbReference>